<organism evidence="10 11">
    <name type="scientific">Haloferula helveola</name>
    <dbReference type="NCBI Taxonomy" id="490095"/>
    <lineage>
        <taxon>Bacteria</taxon>
        <taxon>Pseudomonadati</taxon>
        <taxon>Verrucomicrobiota</taxon>
        <taxon>Verrucomicrobiia</taxon>
        <taxon>Verrucomicrobiales</taxon>
        <taxon>Verrucomicrobiaceae</taxon>
        <taxon>Haloferula</taxon>
    </lineage>
</organism>
<evidence type="ECO:0000256" key="3">
    <source>
        <dbReference type="ARBA" id="ARBA00022692"/>
    </source>
</evidence>
<keyword evidence="6 8" id="KW-1133">Transmembrane helix</keyword>
<dbReference type="InterPro" id="IPR027417">
    <property type="entry name" value="P-loop_NTPase"/>
</dbReference>
<dbReference type="PROSITE" id="PS00211">
    <property type="entry name" value="ABC_TRANSPORTER_1"/>
    <property type="match status" value="1"/>
</dbReference>
<keyword evidence="7 8" id="KW-0472">Membrane</keyword>
<evidence type="ECO:0000313" key="11">
    <source>
        <dbReference type="Proteomes" id="UP001374893"/>
    </source>
</evidence>
<evidence type="ECO:0000256" key="2">
    <source>
        <dbReference type="ARBA" id="ARBA00022448"/>
    </source>
</evidence>
<evidence type="ECO:0000256" key="1">
    <source>
        <dbReference type="ARBA" id="ARBA00004141"/>
    </source>
</evidence>
<keyword evidence="3 8" id="KW-0812">Transmembrane</keyword>
<feature type="transmembrane region" description="Helical" evidence="8">
    <location>
        <begin position="829"/>
        <end position="853"/>
    </location>
</feature>
<feature type="transmembrane region" description="Helical" evidence="8">
    <location>
        <begin position="1100"/>
        <end position="1124"/>
    </location>
</feature>
<dbReference type="Gene3D" id="3.40.50.300">
    <property type="entry name" value="P-loop containing nucleotide triphosphate hydrolases"/>
    <property type="match status" value="1"/>
</dbReference>
<dbReference type="Proteomes" id="UP001374893">
    <property type="component" value="Chromosome"/>
</dbReference>
<dbReference type="SUPFAM" id="SSF52540">
    <property type="entry name" value="P-loop containing nucleoside triphosphate hydrolases"/>
    <property type="match status" value="1"/>
</dbReference>
<reference evidence="10 11" key="1">
    <citation type="submission" date="2021-06" db="EMBL/GenBank/DDBJ databases">
        <title>Complete genome of Haloferula helveola possessing various polysaccharide degrading enzymes.</title>
        <authorList>
            <person name="Takami H."/>
            <person name="Huang C."/>
            <person name="Hamasaki K."/>
        </authorList>
    </citation>
    <scope>NUCLEOTIDE SEQUENCE [LARGE SCALE GENOMIC DNA]</scope>
    <source>
        <strain evidence="10 11">CN-1</strain>
    </source>
</reference>
<accession>A0ABM7RCP1</accession>
<evidence type="ECO:0000256" key="5">
    <source>
        <dbReference type="ARBA" id="ARBA00022840"/>
    </source>
</evidence>
<feature type="domain" description="ABC transporter" evidence="9">
    <location>
        <begin position="403"/>
        <end position="642"/>
    </location>
</feature>
<feature type="transmembrane region" description="Helical" evidence="8">
    <location>
        <begin position="896"/>
        <end position="916"/>
    </location>
</feature>
<protein>
    <recommendedName>
        <fullName evidence="9">ABC transporter domain-containing protein</fullName>
    </recommendedName>
</protein>
<proteinExistence type="predicted"/>
<dbReference type="PANTHER" id="PTHR48041:SF139">
    <property type="entry name" value="PROTEIN SCARLET"/>
    <property type="match status" value="1"/>
</dbReference>
<evidence type="ECO:0000256" key="7">
    <source>
        <dbReference type="ARBA" id="ARBA00023136"/>
    </source>
</evidence>
<gene>
    <name evidence="10" type="ORF">HAHE_33270</name>
</gene>
<comment type="subcellular location">
    <subcellularLocation>
        <location evidence="1">Membrane</location>
        <topology evidence="1">Multi-pass membrane protein</topology>
    </subcellularLocation>
</comment>
<feature type="transmembrane region" description="Helical" evidence="8">
    <location>
        <begin position="790"/>
        <end position="808"/>
    </location>
</feature>
<sequence length="1130" mass="125139">MVDAFAGFATLDGRLAPGEADLILDLLRNAFPEADHSWLGRRVQRAVRDPKPLATTAAELREVLDDPEKMAVGLQLYTLVDAVGRSDRSRTAFEVFMRRLGRPEHARQILDEMGGLPIESPVGFERVIFSRRHNADVRLPLEAAEHGFRVYRAADLVLVRNTGKAPLWVRGRSLEPGNFLRMRTRQQLVVPGWTLTCEDLIFFLNVALTGNPSTIFLVGTEDGWTSERARSRQSTVRIRFGLHAEVEALKPTATVVIGRGPLQPGAPVICDHHDRLSGENGFSASLDALRRRAAEAGGRFRLSADQRDFRISNDPSVLERGDLLLSPGLAPRVVLRVRFDPEKRTGDVFIREAAGPVLADGSPVRASAQLREGSVIRISRTQALRCRFSEGIIDEERNLIEMLRVEDLIHDFGPEARALDNISFEVRRGEMMCIIGPSGCGKSTLLSILAGHRKPSRGRIRLNEASLYEHRESLVRFVANMPQEEALNPQLSVREHLRHATAIRRAALPKSEIDRRADGILAELGLQGISRRRVGAPGEKTLSGGERSRLNLGLDLGSAAEVFLFDEPISGLSSKDSEHVAETLRSLARDKIVIASLHRPGANVLRLCDKVLLLDNGGRLAFFGTPSGMIEYFREACGELSIPHPAVDAKAPLGADFVFDILETPLAQIGGGQSPTAARRFPPTFWQERYESRVLIHSLGVQAPPSRIGSLPELTSGATPAIHTGRRRISEAIRVFQTQFVRSFLSKLRNRGTIYATLIEAPLLAALIAITLRSSPEGAYKFSTALHIPAYMFLSATVAMFLGLTNSATEILRDRPILRRERNAKPSPILYVTAKFTALAVVAAVQCLIYTAVGHHILEIRGTLIDQWQWMTLTACTGTSLALLVSALVRTERAALTAVPLLLVPQMLLAGALVPFREMNRGLFENAGIERERGGIPVPAKYMPLRFAYEGMVVTQATRNPFDLERIRIQRRVDTFKEMIETREAPLEEGSSERFEIMKRALQLLVGADSTSHKAAADTAERLTQIARGGTMLELESLEVRPDSPDAKPLSDYFVNKRIELLVEEAKTFRMDYRNEEIGRRTEIFLADKKPWGNQDLPTVYLSAVMLGVTNLVACVLTAITLIVQNRRTK</sequence>
<evidence type="ECO:0000256" key="4">
    <source>
        <dbReference type="ARBA" id="ARBA00022741"/>
    </source>
</evidence>
<dbReference type="Pfam" id="PF01061">
    <property type="entry name" value="ABC2_membrane"/>
    <property type="match status" value="1"/>
</dbReference>
<evidence type="ECO:0000256" key="6">
    <source>
        <dbReference type="ARBA" id="ARBA00022989"/>
    </source>
</evidence>
<dbReference type="InterPro" id="IPR050352">
    <property type="entry name" value="ABCG_transporters"/>
</dbReference>
<dbReference type="InterPro" id="IPR013525">
    <property type="entry name" value="ABC2_TM"/>
</dbReference>
<dbReference type="InterPro" id="IPR003593">
    <property type="entry name" value="AAA+_ATPase"/>
</dbReference>
<keyword evidence="2" id="KW-0813">Transport</keyword>
<evidence type="ECO:0000256" key="8">
    <source>
        <dbReference type="SAM" id="Phobius"/>
    </source>
</evidence>
<dbReference type="EMBL" id="AP024702">
    <property type="protein sequence ID" value="BCX49419.1"/>
    <property type="molecule type" value="Genomic_DNA"/>
</dbReference>
<dbReference type="InterPro" id="IPR017871">
    <property type="entry name" value="ABC_transporter-like_CS"/>
</dbReference>
<dbReference type="Pfam" id="PF00005">
    <property type="entry name" value="ABC_tran"/>
    <property type="match status" value="1"/>
</dbReference>
<keyword evidence="5" id="KW-0067">ATP-binding</keyword>
<evidence type="ECO:0000313" key="10">
    <source>
        <dbReference type="EMBL" id="BCX49419.1"/>
    </source>
</evidence>
<dbReference type="InterPro" id="IPR003439">
    <property type="entry name" value="ABC_transporter-like_ATP-bd"/>
</dbReference>
<keyword evidence="4" id="KW-0547">Nucleotide-binding</keyword>
<feature type="transmembrane region" description="Helical" evidence="8">
    <location>
        <begin position="868"/>
        <end position="889"/>
    </location>
</feature>
<dbReference type="SMART" id="SM00382">
    <property type="entry name" value="AAA"/>
    <property type="match status" value="1"/>
</dbReference>
<dbReference type="PANTHER" id="PTHR48041">
    <property type="entry name" value="ABC TRANSPORTER G FAMILY MEMBER 28"/>
    <property type="match status" value="1"/>
</dbReference>
<keyword evidence="11" id="KW-1185">Reference proteome</keyword>
<dbReference type="PROSITE" id="PS50893">
    <property type="entry name" value="ABC_TRANSPORTER_2"/>
    <property type="match status" value="1"/>
</dbReference>
<evidence type="ECO:0000259" key="9">
    <source>
        <dbReference type="PROSITE" id="PS50893"/>
    </source>
</evidence>
<name>A0ABM7RCP1_9BACT</name>